<dbReference type="OrthoDB" id="426040at2"/>
<dbReference type="Pfam" id="PF13358">
    <property type="entry name" value="DDE_3"/>
    <property type="match status" value="1"/>
</dbReference>
<protein>
    <recommendedName>
        <fullName evidence="1">Tc1-like transposase DDE domain-containing protein</fullName>
    </recommendedName>
</protein>
<accession>A0A5B8NQN0</accession>
<evidence type="ECO:0000313" key="2">
    <source>
        <dbReference type="EMBL" id="QDZ40569.1"/>
    </source>
</evidence>
<evidence type="ECO:0000259" key="1">
    <source>
        <dbReference type="Pfam" id="PF13358"/>
    </source>
</evidence>
<dbReference type="KEGG" id="enn:FRE64_11750"/>
<dbReference type="InterPro" id="IPR036397">
    <property type="entry name" value="RNaseH_sf"/>
</dbReference>
<sequence length="164" mass="19300">MTVGVRNVGTKITGKGIQPTGKKQWKFDYLWLYGLVEPRTGENFFREFSHLDGLCFEQYLSWFAQEYPDDLHLIQVDNSRCHTWLELQLPDNVILIFQPPYSPEVNPIERLWQEIKKPLKWEFFPDLDDLRKRLSKILSKLSSQVITQITGWDFILNALSVANI</sequence>
<dbReference type="SUPFAM" id="SSF53098">
    <property type="entry name" value="Ribonuclease H-like"/>
    <property type="match status" value="1"/>
</dbReference>
<dbReference type="EMBL" id="CP042326">
    <property type="protein sequence ID" value="QDZ40569.1"/>
    <property type="molecule type" value="Genomic_DNA"/>
</dbReference>
<feature type="domain" description="Tc1-like transposase DDE" evidence="1">
    <location>
        <begin position="16"/>
        <end position="131"/>
    </location>
</feature>
<dbReference type="InterPro" id="IPR038717">
    <property type="entry name" value="Tc1-like_DDE_dom"/>
</dbReference>
<dbReference type="AlphaFoldDB" id="A0A5B8NQN0"/>
<dbReference type="InterPro" id="IPR012337">
    <property type="entry name" value="RNaseH-like_sf"/>
</dbReference>
<dbReference type="GO" id="GO:0003676">
    <property type="term" value="F:nucleic acid binding"/>
    <property type="evidence" value="ECO:0007669"/>
    <property type="project" value="InterPro"/>
</dbReference>
<name>A0A5B8NQN0_9CHRO</name>
<gene>
    <name evidence="2" type="ORF">FRE64_11750</name>
</gene>
<dbReference type="Gene3D" id="3.30.420.10">
    <property type="entry name" value="Ribonuclease H-like superfamily/Ribonuclease H"/>
    <property type="match status" value="1"/>
</dbReference>
<evidence type="ECO:0000313" key="3">
    <source>
        <dbReference type="Proteomes" id="UP000318453"/>
    </source>
</evidence>
<keyword evidence="3" id="KW-1185">Reference proteome</keyword>
<dbReference type="RefSeq" id="WP_146296418.1">
    <property type="nucleotide sequence ID" value="NZ_CP042326.1"/>
</dbReference>
<reference evidence="2" key="1">
    <citation type="submission" date="2019-08" db="EMBL/GenBank/DDBJ databases">
        <title>Carotenoids and Carotenoid Binding Proteins in the Halophilic Cyanobacterium Euhalothece sp. ZM00.</title>
        <authorList>
            <person name="Cho S.M."/>
            <person name="Song J.Y."/>
            <person name="Park Y.-I."/>
        </authorList>
    </citation>
    <scope>NUCLEOTIDE SEQUENCE [LARGE SCALE GENOMIC DNA]</scope>
    <source>
        <strain evidence="2">Z-M001</strain>
    </source>
</reference>
<proteinExistence type="predicted"/>
<dbReference type="Proteomes" id="UP000318453">
    <property type="component" value="Chromosome"/>
</dbReference>
<organism evidence="2 3">
    <name type="scientific">Euhalothece natronophila Z-M001</name>
    <dbReference type="NCBI Taxonomy" id="522448"/>
    <lineage>
        <taxon>Bacteria</taxon>
        <taxon>Bacillati</taxon>
        <taxon>Cyanobacteriota</taxon>
        <taxon>Cyanophyceae</taxon>
        <taxon>Oscillatoriophycideae</taxon>
        <taxon>Chroococcales</taxon>
        <taxon>Halothecacae</taxon>
        <taxon>Halothece cluster</taxon>
        <taxon>Euhalothece</taxon>
    </lineage>
</organism>